<dbReference type="Proteomes" id="UP000268093">
    <property type="component" value="Unassembled WGS sequence"/>
</dbReference>
<keyword evidence="3" id="KW-1185">Reference proteome</keyword>
<name>A0A433D061_9FUNG</name>
<comment type="caution">
    <text evidence="2">The sequence shown here is derived from an EMBL/GenBank/DDBJ whole genome shotgun (WGS) entry which is preliminary data.</text>
</comment>
<dbReference type="InterPro" id="IPR019183">
    <property type="entry name" value="NAA25_NatB_aux_su"/>
</dbReference>
<dbReference type="AlphaFoldDB" id="A0A433D061"/>
<feature type="region of interest" description="Disordered" evidence="1">
    <location>
        <begin position="186"/>
        <end position="241"/>
    </location>
</feature>
<dbReference type="EMBL" id="RBNI01009329">
    <property type="protein sequence ID" value="RUP44218.1"/>
    <property type="molecule type" value="Genomic_DNA"/>
</dbReference>
<organism evidence="2 3">
    <name type="scientific">Jimgerdemannia flammicorona</name>
    <dbReference type="NCBI Taxonomy" id="994334"/>
    <lineage>
        <taxon>Eukaryota</taxon>
        <taxon>Fungi</taxon>
        <taxon>Fungi incertae sedis</taxon>
        <taxon>Mucoromycota</taxon>
        <taxon>Mucoromycotina</taxon>
        <taxon>Endogonomycetes</taxon>
        <taxon>Endogonales</taxon>
        <taxon>Endogonaceae</taxon>
        <taxon>Jimgerdemannia</taxon>
    </lineage>
</organism>
<dbReference type="OrthoDB" id="2415837at2759"/>
<feature type="compositionally biased region" description="Polar residues" evidence="1">
    <location>
        <begin position="186"/>
        <end position="198"/>
    </location>
</feature>
<proteinExistence type="predicted"/>
<evidence type="ECO:0000313" key="2">
    <source>
        <dbReference type="EMBL" id="RUP44218.1"/>
    </source>
</evidence>
<evidence type="ECO:0000313" key="3">
    <source>
        <dbReference type="Proteomes" id="UP000268093"/>
    </source>
</evidence>
<gene>
    <name evidence="2" type="ORF">BC936DRAFT_149755</name>
</gene>
<reference evidence="2 3" key="1">
    <citation type="journal article" date="2018" name="New Phytol.">
        <title>Phylogenomics of Endogonaceae and evolution of mycorrhizas within Mucoromycota.</title>
        <authorList>
            <person name="Chang Y."/>
            <person name="Desiro A."/>
            <person name="Na H."/>
            <person name="Sandor L."/>
            <person name="Lipzen A."/>
            <person name="Clum A."/>
            <person name="Barry K."/>
            <person name="Grigoriev I.V."/>
            <person name="Martin F.M."/>
            <person name="Stajich J.E."/>
            <person name="Smith M.E."/>
            <person name="Bonito G."/>
            <person name="Spatafora J.W."/>
        </authorList>
    </citation>
    <scope>NUCLEOTIDE SEQUENCE [LARGE SCALE GENOMIC DNA]</scope>
    <source>
        <strain evidence="2 3">GMNB39</strain>
    </source>
</reference>
<accession>A0A433D061</accession>
<evidence type="ECO:0000256" key="1">
    <source>
        <dbReference type="SAM" id="MobiDB-lite"/>
    </source>
</evidence>
<dbReference type="Pfam" id="PF09797">
    <property type="entry name" value="NatB_MDM20"/>
    <property type="match status" value="1"/>
</dbReference>
<sequence>MAKAEGPVEYTRTLDEARAFVCTLQLKPNTFKRGSFLAELELELRSGDQNGGNLTLPYPAVAPDPARLVDLAVAYFDRFGSKAACFEDLQPYVKKLAGDKEAARAFVARLAFVAKLAPETTENSGGIRNLHKQINIRKFERFLGLHDDLNAAEAIKLVDVLWAEYIKALPYGTCNLDKPTSTPPQLYLTSPLNSTTRLGSRGDGASIRRRLRDPGGAPHLGPVSPIRKHRGRPPGAGRDTA</sequence>
<protein>
    <submittedName>
        <fullName evidence="2">Uncharacterized protein</fullName>
    </submittedName>
</protein>